<keyword evidence="4" id="KW-1185">Reference proteome</keyword>
<organism evidence="3 4">
    <name type="scientific">Apiospora marii</name>
    <dbReference type="NCBI Taxonomy" id="335849"/>
    <lineage>
        <taxon>Eukaryota</taxon>
        <taxon>Fungi</taxon>
        <taxon>Dikarya</taxon>
        <taxon>Ascomycota</taxon>
        <taxon>Pezizomycotina</taxon>
        <taxon>Sordariomycetes</taxon>
        <taxon>Xylariomycetidae</taxon>
        <taxon>Amphisphaeriales</taxon>
        <taxon>Apiosporaceae</taxon>
        <taxon>Apiospora</taxon>
    </lineage>
</organism>
<feature type="signal peptide" evidence="2">
    <location>
        <begin position="1"/>
        <end position="18"/>
    </location>
</feature>
<reference evidence="3 4" key="1">
    <citation type="submission" date="2023-01" db="EMBL/GenBank/DDBJ databases">
        <title>Analysis of 21 Apiospora genomes using comparative genomics revels a genus with tremendous synthesis potential of carbohydrate active enzymes and secondary metabolites.</title>
        <authorList>
            <person name="Sorensen T."/>
        </authorList>
    </citation>
    <scope>NUCLEOTIDE SEQUENCE [LARGE SCALE GENOMIC DNA]</scope>
    <source>
        <strain evidence="3 4">CBS 20057</strain>
    </source>
</reference>
<dbReference type="SUPFAM" id="SSF52309">
    <property type="entry name" value="N-(deoxy)ribosyltransferase-like"/>
    <property type="match status" value="1"/>
</dbReference>
<dbReference type="Proteomes" id="UP001396898">
    <property type="component" value="Unassembled WGS sequence"/>
</dbReference>
<keyword evidence="2" id="KW-0732">Signal</keyword>
<evidence type="ECO:0000313" key="4">
    <source>
        <dbReference type="Proteomes" id="UP001396898"/>
    </source>
</evidence>
<dbReference type="Gene3D" id="1.20.82.10">
    <property type="entry name" value="ADP Ribosyl Cyclase, Chain A, domain 1"/>
    <property type="match status" value="1"/>
</dbReference>
<proteinExistence type="predicted"/>
<feature type="region of interest" description="Disordered" evidence="1">
    <location>
        <begin position="22"/>
        <end position="56"/>
    </location>
</feature>
<gene>
    <name evidence="3" type="ORF">PG991_013171</name>
</gene>
<feature type="compositionally biased region" description="Pro residues" evidence="1">
    <location>
        <begin position="35"/>
        <end position="50"/>
    </location>
</feature>
<name>A0ABR1R5E7_9PEZI</name>
<evidence type="ECO:0000256" key="2">
    <source>
        <dbReference type="SAM" id="SignalP"/>
    </source>
</evidence>
<evidence type="ECO:0000256" key="1">
    <source>
        <dbReference type="SAM" id="MobiDB-lite"/>
    </source>
</evidence>
<evidence type="ECO:0000313" key="3">
    <source>
        <dbReference type="EMBL" id="KAK8000949.1"/>
    </source>
</evidence>
<comment type="caution">
    <text evidence="3">The sequence shown here is derived from an EMBL/GenBank/DDBJ whole genome shotgun (WGS) entry which is preliminary data.</text>
</comment>
<accession>A0ABR1R5E7</accession>
<feature type="chain" id="PRO_5045208350" evidence="2">
    <location>
        <begin position="19"/>
        <end position="310"/>
    </location>
</feature>
<sequence length="310" mass="34749">MRFSSVLNALFLISSVGATPTLDDQHHGSLEARMPPKPPGPPKPPKPKQPQPGIGEFKQQLGDIAKDSCLFYARVGNEQSVKDERDKRSYLSGYKILDERWQDRKWLSDRKKNVNGGLRQFFATASAALAQECSGVVYVFLPSDSSGTDFPDGTIWVSHEWPNLPKGTSVTKVVRLKFDDASHQETIYEMPAHKKREDDKQCSIRLTQWDEDKTEHGDGDKYALEFDVKSAAGSVLGHQTKVDVAMWDPLNWQGGDLLPGGLVVIPSGDKLFFWHKGAFWRSDDNHCQVGGWVDGEGEARNRELNCRFTC</sequence>
<dbReference type="EMBL" id="JAQQWI010000018">
    <property type="protein sequence ID" value="KAK8000949.1"/>
    <property type="molecule type" value="Genomic_DNA"/>
</dbReference>
<dbReference type="Gene3D" id="3.40.50.720">
    <property type="entry name" value="NAD(P)-binding Rossmann-like Domain"/>
    <property type="match status" value="1"/>
</dbReference>
<protein>
    <submittedName>
        <fullName evidence="3">Uncharacterized protein</fullName>
    </submittedName>
</protein>